<accession>A0ABI7WZX0</accession>
<dbReference type="PRINTS" id="PR01348">
    <property type="entry name" value="ICLNCHANNEL"/>
</dbReference>
<evidence type="ECO:0000256" key="4">
    <source>
        <dbReference type="ARBA" id="ARBA00015653"/>
    </source>
</evidence>
<keyword evidence="13" id="KW-1185">Reference proteome</keyword>
<comment type="subcellular location">
    <subcellularLocation>
        <location evidence="2">Cytoplasm</location>
    </subcellularLocation>
    <subcellularLocation>
        <location evidence="1">Nucleus</location>
    </subcellularLocation>
</comment>
<proteinExistence type="inferred from homology"/>
<feature type="region of interest" description="Disordered" evidence="11">
    <location>
        <begin position="125"/>
        <end position="168"/>
    </location>
</feature>
<evidence type="ECO:0000256" key="8">
    <source>
        <dbReference type="ARBA" id="ARBA00033090"/>
    </source>
</evidence>
<dbReference type="Proteomes" id="UP000823872">
    <property type="component" value="Chromosome A1"/>
</dbReference>
<reference evidence="12" key="2">
    <citation type="submission" date="2025-08" db="UniProtKB">
        <authorList>
            <consortium name="Ensembl"/>
        </authorList>
    </citation>
    <scope>IDENTIFICATION</scope>
    <source>
        <strain evidence="12">breed Abyssinian</strain>
    </source>
</reference>
<evidence type="ECO:0000256" key="11">
    <source>
        <dbReference type="SAM" id="MobiDB-lite"/>
    </source>
</evidence>
<reference evidence="12" key="3">
    <citation type="submission" date="2025-09" db="UniProtKB">
        <authorList>
            <consortium name="Ensembl"/>
        </authorList>
    </citation>
    <scope>IDENTIFICATION</scope>
    <source>
        <strain evidence="12">breed Abyssinian</strain>
    </source>
</reference>
<evidence type="ECO:0000256" key="6">
    <source>
        <dbReference type="ARBA" id="ARBA00023242"/>
    </source>
</evidence>
<dbReference type="Gene3D" id="2.30.29.30">
    <property type="entry name" value="Pleckstrin-homology domain (PH domain)/Phosphotyrosine-binding domain (PTB)"/>
    <property type="match status" value="1"/>
</dbReference>
<evidence type="ECO:0000256" key="7">
    <source>
        <dbReference type="ARBA" id="ARBA00031931"/>
    </source>
</evidence>
<dbReference type="InterPro" id="IPR003521">
    <property type="entry name" value="ICln"/>
</dbReference>
<name>A0ABI7WZX0_FELCA</name>
<dbReference type="Ensembl" id="ENSFCTT00005023641.1">
    <property type="protein sequence ID" value="ENSFCTP00005015454.1"/>
    <property type="gene ID" value="ENSFCTG00005008447.1"/>
</dbReference>
<comment type="similarity">
    <text evidence="3">Belongs to the pICln (TC 1.A.47) family.</text>
</comment>
<evidence type="ECO:0000256" key="3">
    <source>
        <dbReference type="ARBA" id="ARBA00007054"/>
    </source>
</evidence>
<evidence type="ECO:0000313" key="13">
    <source>
        <dbReference type="Proteomes" id="UP000823872"/>
    </source>
</evidence>
<dbReference type="PANTHER" id="PTHR21399:SF0">
    <property type="entry name" value="METHYLOSOME SUBUNIT PICLN"/>
    <property type="match status" value="1"/>
</dbReference>
<evidence type="ECO:0000256" key="2">
    <source>
        <dbReference type="ARBA" id="ARBA00004496"/>
    </source>
</evidence>
<organism evidence="12 13">
    <name type="scientific">Felis catus</name>
    <name type="common">Cat</name>
    <name type="synonym">Felis silvestris catus</name>
    <dbReference type="NCBI Taxonomy" id="9685"/>
    <lineage>
        <taxon>Eukaryota</taxon>
        <taxon>Metazoa</taxon>
        <taxon>Chordata</taxon>
        <taxon>Craniata</taxon>
        <taxon>Vertebrata</taxon>
        <taxon>Euteleostomi</taxon>
        <taxon>Mammalia</taxon>
        <taxon>Eutheria</taxon>
        <taxon>Laurasiatheria</taxon>
        <taxon>Carnivora</taxon>
        <taxon>Feliformia</taxon>
        <taxon>Felidae</taxon>
        <taxon>Felinae</taxon>
        <taxon>Felis</taxon>
    </lineage>
</organism>
<feature type="region of interest" description="Disordered" evidence="11">
    <location>
        <begin position="74"/>
        <end position="100"/>
    </location>
</feature>
<comment type="subunit">
    <text evidence="10">Component of the methylosome, a 20S complex containing at least PRMT5/SKB1, WDR77/MEP50 and CLNS1A/pICln. May mediate SNRPD1 and SNRPD3 methylation. Forms a 6S pICln-Sm complex composed of CLNS1A/pICln, SNRPD1, SNRPD2, SNRPE, SNRPF and SNRPG; ring-like structure where CLNS1A/pICln mimics additional Sm proteins and which is unable to assemble into the core snRNP. Interacts with LSM10 and LSM11.</text>
</comment>
<evidence type="ECO:0000256" key="10">
    <source>
        <dbReference type="ARBA" id="ARBA00046355"/>
    </source>
</evidence>
<keyword evidence="6" id="KW-0539">Nucleus</keyword>
<protein>
    <recommendedName>
        <fullName evidence="4">Methylosome subunit pICln</fullName>
    </recommendedName>
    <alternativeName>
        <fullName evidence="7">Chloride channel, nucleotide sensitive 1A</fullName>
    </alternativeName>
    <alternativeName>
        <fullName evidence="8">Chloride conductance regulatory protein ICln</fullName>
    </alternativeName>
</protein>
<dbReference type="InterPro" id="IPR011993">
    <property type="entry name" value="PH-like_dom_sf"/>
</dbReference>
<comment type="function">
    <text evidence="9">Involved in both the assembly of spliceosomal snRNPs and the methylation of Sm proteins. Chaperone that regulates the assembly of spliceosomal U1, U2, U4 and U5 small nuclear ribonucleoproteins (snRNPs), the building blocks of the spliceosome, and thereby plays an important role in the splicing of cellular pre-mRNAs. Most spliceosomal snRNPs contain a common set of Sm proteins SNRPB, SNRPD1, SNRPD2, SNRPD3, SNRPE, SNRPF and SNRPG that assemble in a heptameric protein ring on the Sm site of the small nuclear RNA to form the core snRNP (Sm core). In the cytosol, the Sm proteins SNRPD1, SNRPD2, SNRPE, SNRPF and SNRPG are trapped in an inactive 6S pICln-Sm complex by the chaperone CLNS1A that controls the assembly of the core snRNP. Dissociation by the SMN complex of CLNS1A from the trapped Sm proteins and their transfer to an SMN-Sm complex triggers the assembly of core snRNPs and their transport to the nucleus.</text>
</comment>
<dbReference type="PANTHER" id="PTHR21399">
    <property type="entry name" value="CHLORIDE CONDUCTANCE REGULATORY PROTEIN ICLN"/>
    <property type="match status" value="1"/>
</dbReference>
<evidence type="ECO:0000256" key="9">
    <source>
        <dbReference type="ARBA" id="ARBA00045890"/>
    </source>
</evidence>
<evidence type="ECO:0000256" key="5">
    <source>
        <dbReference type="ARBA" id="ARBA00022490"/>
    </source>
</evidence>
<sequence length="168" mass="17851">MSFLKNFLQPCSTEGPQQQQSDTKAVLSRKGLGTGTLCIAESHLTWSNGSGLGFLMKYPVISFMCICISGWGGGEEEKEGGEGGERGGGGEGSDDVEPIAQFRSVLSDKPTSEAIFAAMCECQALHPDPEGEDSDGHHGEEYDVEAQGIERGTTPTIGAQFEYADVDH</sequence>
<evidence type="ECO:0000256" key="1">
    <source>
        <dbReference type="ARBA" id="ARBA00004123"/>
    </source>
</evidence>
<reference evidence="12 13" key="1">
    <citation type="submission" date="2021-02" db="EMBL/GenBank/DDBJ databases">
        <title>Safari Cat Assemblies.</title>
        <authorList>
            <person name="Bredemeyer K.R."/>
            <person name="Murphy W.J."/>
        </authorList>
    </citation>
    <scope>NUCLEOTIDE SEQUENCE [LARGE SCALE GENOMIC DNA]</scope>
</reference>
<evidence type="ECO:0000313" key="12">
    <source>
        <dbReference type="Ensembl" id="ENSFCTP00005015454.1"/>
    </source>
</evidence>
<dbReference type="Pfam" id="PF03517">
    <property type="entry name" value="Voldacs"/>
    <property type="match status" value="1"/>
</dbReference>
<dbReference type="InterPro" id="IPR039924">
    <property type="entry name" value="ICln/Lot5/Saf5"/>
</dbReference>
<keyword evidence="5" id="KW-0963">Cytoplasm</keyword>